<dbReference type="InterPro" id="IPR010352">
    <property type="entry name" value="DUF945"/>
</dbReference>
<comment type="caution">
    <text evidence="1">The sequence shown here is derived from an EMBL/GenBank/DDBJ whole genome shotgun (WGS) entry which is preliminary data.</text>
</comment>
<evidence type="ECO:0000313" key="2">
    <source>
        <dbReference type="Proteomes" id="UP000030451"/>
    </source>
</evidence>
<dbReference type="EMBL" id="JRWP01000020">
    <property type="protein sequence ID" value="KGY08502.1"/>
    <property type="molecule type" value="Genomic_DNA"/>
</dbReference>
<accession>A0A0A5HSJ5</accession>
<dbReference type="OrthoDB" id="5915128at2"/>
<proteinExistence type="predicted"/>
<evidence type="ECO:0000313" key="1">
    <source>
        <dbReference type="EMBL" id="KGY08502.1"/>
    </source>
</evidence>
<dbReference type="Pfam" id="PF06097">
    <property type="entry name" value="DUF945"/>
    <property type="match status" value="1"/>
</dbReference>
<protein>
    <recommendedName>
        <fullName evidence="3">DUF945 domain-containing protein</fullName>
    </recommendedName>
</protein>
<dbReference type="RefSeq" id="WP_038191133.1">
    <property type="nucleotide sequence ID" value="NZ_JRWP01000020.1"/>
</dbReference>
<sequence>MNQLKKYGAVGGAIALALCWPLAVGQIGQNVVTDGINQLNSGSVTAEIVKYDRGYLSSEVQTRYVVTDPEMAEMLAADGLPNQFVVNSHVSHGLLSLKAHSVLDDVDELPVTLDTVTQLNGNTDFTLTFDAWHQATDDVDGAMVSISRSVLQGHATVLGEITYDLNVPSVEVDFNSGEKLLLSALKGSGQGRMSNGLWLGEQMMRFGDVSISSTDQVTMFGMKNAQYGFSSLVEETTQRVSSQHVFSVEDLVTTEGTVDKLLVDVELGNLDSESFEHLLNLYQSNPVLTEEDVQSAIPYVETLVEKGFYLSMNKMALTLGDNGEFESQWKITLPEGTDNITQNPAMILPALTGQLDTFFSNELVEQYPFIKQGVDEAIVMEFVEQTDKGYQINAELKEGNLLFKSGQEIPLMALLISGAMQP</sequence>
<organism evidence="1 2">
    <name type="scientific">Photobacterium sp. (strain ATCC 43367)</name>
    <dbReference type="NCBI Taxonomy" id="379097"/>
    <lineage>
        <taxon>Bacteria</taxon>
        <taxon>Pseudomonadati</taxon>
        <taxon>Pseudomonadota</taxon>
        <taxon>Gammaproteobacteria</taxon>
        <taxon>Vibrionales</taxon>
        <taxon>Vibrionaceae</taxon>
        <taxon>Vibrio</taxon>
        <taxon>Vibrio oreintalis group</taxon>
    </lineage>
</organism>
<reference evidence="1 2" key="1">
    <citation type="submission" date="2014-10" db="EMBL/GenBank/DDBJ databases">
        <title>Genome sequencing of Vibrio sinaloensis T08.</title>
        <authorList>
            <person name="Chan K.-G."/>
            <person name="Mohamad N.I."/>
        </authorList>
    </citation>
    <scope>NUCLEOTIDE SEQUENCE [LARGE SCALE GENOMIC DNA]</scope>
    <source>
        <strain evidence="1 2">T08</strain>
    </source>
</reference>
<gene>
    <name evidence="1" type="ORF">NM06_11705</name>
</gene>
<evidence type="ECO:0008006" key="3">
    <source>
        <dbReference type="Google" id="ProtNLM"/>
    </source>
</evidence>
<dbReference type="Proteomes" id="UP000030451">
    <property type="component" value="Unassembled WGS sequence"/>
</dbReference>
<name>A0A0A5HSJ5_PHOS4</name>
<dbReference type="STRING" id="379097.SE23_15905"/>
<dbReference type="AlphaFoldDB" id="A0A0A5HSJ5"/>